<reference evidence="2" key="1">
    <citation type="submission" date="2015-07" db="EMBL/GenBank/DDBJ databases">
        <title>Adaptation to a free-living lifestyle via gene acquisitions in the diplomonad Trepomonas sp. PC1.</title>
        <authorList>
            <person name="Xu F."/>
            <person name="Jerlstrom-Hultqvist J."/>
            <person name="Kolisko M."/>
            <person name="Simpson A.G.B."/>
            <person name="Roger A.J."/>
            <person name="Svard S.G."/>
            <person name="Andersson J.O."/>
        </authorList>
    </citation>
    <scope>NUCLEOTIDE SEQUENCE</scope>
    <source>
        <strain evidence="2">PC1</strain>
    </source>
</reference>
<feature type="non-terminal residue" evidence="2">
    <location>
        <position position="347"/>
    </location>
</feature>
<accession>A0A146JWZ3</accession>
<evidence type="ECO:0000256" key="1">
    <source>
        <dbReference type="SAM" id="Coils"/>
    </source>
</evidence>
<organism evidence="2">
    <name type="scientific">Trepomonas sp. PC1</name>
    <dbReference type="NCBI Taxonomy" id="1076344"/>
    <lineage>
        <taxon>Eukaryota</taxon>
        <taxon>Metamonada</taxon>
        <taxon>Diplomonadida</taxon>
        <taxon>Hexamitidae</taxon>
        <taxon>Hexamitinae</taxon>
        <taxon>Trepomonas</taxon>
    </lineage>
</organism>
<dbReference type="EMBL" id="GDID01007629">
    <property type="protein sequence ID" value="JAP88977.1"/>
    <property type="molecule type" value="Transcribed_RNA"/>
</dbReference>
<feature type="non-terminal residue" evidence="2">
    <location>
        <position position="1"/>
    </location>
</feature>
<keyword evidence="1" id="KW-0175">Coiled coil</keyword>
<sequence length="347" mass="40470">GIMNFVIKDHVVKYIKQKMIIYNQQNEVVAELPTVGAFNPYLCTSIPMNNKIYIMSNQILYEADLLNIKKLAQVDAGSGFARMAIINNQIILTDEQRFFQFSNGLQNLKLYYNGISLEQIIISGSTGFHQLGQNVLVKCNTTQGFMFFQLKEDLSVCLLAQYQNDKFFSTELGNGYAVFQSKTKQILFDLTTMRYQEQQRTQVMNFELEIKKLNQDFSENRDRIHKQFIDKNYVPIDLNQLLPQEAQKQLVKKQELQMQISSVRREMEAQNGQFQLQLTEMMQNLRDQSQLISQQKLEIQNLKLQIEHEKSTSENQIKNLQTQIELNTNQVEKYKAKSEKLVLFVAD</sequence>
<name>A0A146JWZ3_9EUKA</name>
<dbReference type="AlphaFoldDB" id="A0A146JWZ3"/>
<evidence type="ECO:0000313" key="2">
    <source>
        <dbReference type="EMBL" id="JAP88977.1"/>
    </source>
</evidence>
<protein>
    <submittedName>
        <fullName evidence="2">Uncharacterized protein</fullName>
    </submittedName>
</protein>
<feature type="coiled-coil region" evidence="1">
    <location>
        <begin position="246"/>
        <end position="337"/>
    </location>
</feature>
<gene>
    <name evidence="2" type="ORF">TPC1_31528</name>
</gene>
<proteinExistence type="predicted"/>